<dbReference type="SUPFAM" id="SSF52096">
    <property type="entry name" value="ClpP/crotonase"/>
    <property type="match status" value="1"/>
</dbReference>
<organism evidence="7 8">
    <name type="scientific">Magnetovibrio blakemorei</name>
    <dbReference type="NCBI Taxonomy" id="28181"/>
    <lineage>
        <taxon>Bacteria</taxon>
        <taxon>Pseudomonadati</taxon>
        <taxon>Pseudomonadota</taxon>
        <taxon>Alphaproteobacteria</taxon>
        <taxon>Rhodospirillales</taxon>
        <taxon>Magnetovibrionaceae</taxon>
        <taxon>Magnetovibrio</taxon>
    </lineage>
</organism>
<evidence type="ECO:0000256" key="2">
    <source>
        <dbReference type="ARBA" id="ARBA00022832"/>
    </source>
</evidence>
<proteinExistence type="inferred from homology"/>
<dbReference type="Gene3D" id="1.10.12.10">
    <property type="entry name" value="Lyase 2-enoyl-coa Hydratase, Chain A, domain 2"/>
    <property type="match status" value="1"/>
</dbReference>
<dbReference type="InterPro" id="IPR029045">
    <property type="entry name" value="ClpP/crotonase-like_dom_sf"/>
</dbReference>
<dbReference type="NCBIfam" id="NF006008">
    <property type="entry name" value="PRK08139.1"/>
    <property type="match status" value="1"/>
</dbReference>
<gene>
    <name evidence="7" type="ORF">BEN30_04540</name>
</gene>
<dbReference type="PANTHER" id="PTHR43602">
    <property type="match status" value="1"/>
</dbReference>
<keyword evidence="4" id="KW-0443">Lipid metabolism</keyword>
<comment type="function">
    <text evidence="5">May play a role in fatty acid biosynthesis and insulin sensitivity.</text>
</comment>
<dbReference type="Pfam" id="PF00378">
    <property type="entry name" value="ECH_1"/>
    <property type="match status" value="1"/>
</dbReference>
<dbReference type="PANTHER" id="PTHR43602:SF1">
    <property type="entry name" value="ENOYL-COA HYDRATASE DOMAIN-CONTAINING PROTEIN 3, MITOCHONDRIAL"/>
    <property type="match status" value="1"/>
</dbReference>
<comment type="caution">
    <text evidence="7">The sequence shown here is derived from an EMBL/GenBank/DDBJ whole genome shotgun (WGS) entry which is preliminary data.</text>
</comment>
<evidence type="ECO:0000256" key="4">
    <source>
        <dbReference type="ARBA" id="ARBA00023098"/>
    </source>
</evidence>
<keyword evidence="2" id="KW-0276">Fatty acid metabolism</keyword>
<sequence>MTSPAPATTSTPEDALILRENKDQVAWLTLNRPTKLNALSEATIQALSDVLDALADDASVRVVVIKGAGKAFSAGHDLKEMMSRPELEPCATLFNACAKMMLKIHHLPQPVVAMVDGIAAAAGCQLVAQCDLAIASTQSKFATSGINLGLFCATPSVPLSRAIGRKAAAEMLYTGKFISAEEAERLGLLNRAVGAEVLEAEVENLALEIASKSPAAIEFGKRLLLNQLDLPIEEAYVIAAETMAQNMQHPDTRHGVRAFIDKQPMPQWRDRKE</sequence>
<dbReference type="EMBL" id="MCGG01000009">
    <property type="protein sequence ID" value="OEJ68993.1"/>
    <property type="molecule type" value="Genomic_DNA"/>
</dbReference>
<comment type="similarity">
    <text evidence="1">Belongs to the enoyl-CoA hydratase/isomerase family.</text>
</comment>
<dbReference type="RefSeq" id="WP_069956847.1">
    <property type="nucleotide sequence ID" value="NZ_MCGG01000009.1"/>
</dbReference>
<dbReference type="OrthoDB" id="9795613at2"/>
<accession>A0A1E5QAI3</accession>
<dbReference type="STRING" id="28181.BEN30_04540"/>
<reference evidence="8" key="1">
    <citation type="submission" date="2016-07" db="EMBL/GenBank/DDBJ databases">
        <authorList>
            <person name="Florea S."/>
            <person name="Webb J.S."/>
            <person name="Jaromczyk J."/>
            <person name="Schardl C.L."/>
        </authorList>
    </citation>
    <scope>NUCLEOTIDE SEQUENCE [LARGE SCALE GENOMIC DNA]</scope>
    <source>
        <strain evidence="8">MV-1</strain>
    </source>
</reference>
<name>A0A1E5QAI3_9PROT</name>
<evidence type="ECO:0000313" key="8">
    <source>
        <dbReference type="Proteomes" id="UP000095347"/>
    </source>
</evidence>
<evidence type="ECO:0000256" key="5">
    <source>
        <dbReference type="ARBA" id="ARBA00037410"/>
    </source>
</evidence>
<dbReference type="InterPro" id="IPR014748">
    <property type="entry name" value="Enoyl-CoA_hydra_C"/>
</dbReference>
<evidence type="ECO:0000256" key="1">
    <source>
        <dbReference type="ARBA" id="ARBA00005254"/>
    </source>
</evidence>
<protein>
    <recommendedName>
        <fullName evidence="6">Enoyl-CoA hydratase domain-containing protein 3, mitochondrial</fullName>
    </recommendedName>
</protein>
<dbReference type="AlphaFoldDB" id="A0A1E5QAI3"/>
<keyword evidence="3" id="KW-0809">Transit peptide</keyword>
<dbReference type="InterPro" id="IPR052377">
    <property type="entry name" value="Mitochondrial_ECH-domain"/>
</dbReference>
<dbReference type="InterPro" id="IPR001753">
    <property type="entry name" value="Enoyl-CoA_hydra/iso"/>
</dbReference>
<dbReference type="Proteomes" id="UP000095347">
    <property type="component" value="Unassembled WGS sequence"/>
</dbReference>
<keyword evidence="8" id="KW-1185">Reference proteome</keyword>
<dbReference type="CDD" id="cd06558">
    <property type="entry name" value="crotonase-like"/>
    <property type="match status" value="1"/>
</dbReference>
<evidence type="ECO:0000256" key="3">
    <source>
        <dbReference type="ARBA" id="ARBA00022946"/>
    </source>
</evidence>
<dbReference type="Gene3D" id="3.90.226.10">
    <property type="entry name" value="2-enoyl-CoA Hydratase, Chain A, domain 1"/>
    <property type="match status" value="1"/>
</dbReference>
<dbReference type="GO" id="GO:0006631">
    <property type="term" value="P:fatty acid metabolic process"/>
    <property type="evidence" value="ECO:0007669"/>
    <property type="project" value="UniProtKB-KW"/>
</dbReference>
<evidence type="ECO:0000256" key="6">
    <source>
        <dbReference type="ARBA" id="ARBA00040545"/>
    </source>
</evidence>
<evidence type="ECO:0000313" key="7">
    <source>
        <dbReference type="EMBL" id="OEJ68993.1"/>
    </source>
</evidence>
<dbReference type="GO" id="GO:0016836">
    <property type="term" value="F:hydro-lyase activity"/>
    <property type="evidence" value="ECO:0007669"/>
    <property type="project" value="TreeGrafter"/>
</dbReference>